<keyword evidence="2" id="KW-1185">Reference proteome</keyword>
<dbReference type="EMBL" id="PGOL01000410">
    <property type="protein sequence ID" value="PKI71025.1"/>
    <property type="molecule type" value="Genomic_DNA"/>
</dbReference>
<comment type="caution">
    <text evidence="1">The sequence shown here is derived from an EMBL/GenBank/DDBJ whole genome shotgun (WGS) entry which is preliminary data.</text>
</comment>
<sequence>MDQTTSAPFWGVENGELLDKERAINGGVRQFYLFILTLRAGGILKKFEGDGTNLNSSCKSEELHVHTIPHQFEAAGDPNRGWWPKSRPLLPGIGRTLKLGILPIPVGRATTRPSSSRLGCWPLCVLD</sequence>
<proteinExistence type="predicted"/>
<evidence type="ECO:0000313" key="2">
    <source>
        <dbReference type="Proteomes" id="UP000233551"/>
    </source>
</evidence>
<protein>
    <submittedName>
        <fullName evidence="1">Uncharacterized protein</fullName>
    </submittedName>
</protein>
<name>A0A2I0KRA0_PUNGR</name>
<dbReference type="Proteomes" id="UP000233551">
    <property type="component" value="Unassembled WGS sequence"/>
</dbReference>
<dbReference type="AlphaFoldDB" id="A0A2I0KRA0"/>
<evidence type="ECO:0000313" key="1">
    <source>
        <dbReference type="EMBL" id="PKI71025.1"/>
    </source>
</evidence>
<organism evidence="1 2">
    <name type="scientific">Punica granatum</name>
    <name type="common">Pomegranate</name>
    <dbReference type="NCBI Taxonomy" id="22663"/>
    <lineage>
        <taxon>Eukaryota</taxon>
        <taxon>Viridiplantae</taxon>
        <taxon>Streptophyta</taxon>
        <taxon>Embryophyta</taxon>
        <taxon>Tracheophyta</taxon>
        <taxon>Spermatophyta</taxon>
        <taxon>Magnoliopsida</taxon>
        <taxon>eudicotyledons</taxon>
        <taxon>Gunneridae</taxon>
        <taxon>Pentapetalae</taxon>
        <taxon>rosids</taxon>
        <taxon>malvids</taxon>
        <taxon>Myrtales</taxon>
        <taxon>Lythraceae</taxon>
        <taxon>Punica</taxon>
    </lineage>
</organism>
<gene>
    <name evidence="1" type="ORF">CRG98_008606</name>
</gene>
<reference evidence="1 2" key="1">
    <citation type="submission" date="2017-11" db="EMBL/GenBank/DDBJ databases">
        <title>De-novo sequencing of pomegranate (Punica granatum L.) genome.</title>
        <authorList>
            <person name="Akparov Z."/>
            <person name="Amiraslanov A."/>
            <person name="Hajiyeva S."/>
            <person name="Abbasov M."/>
            <person name="Kaur K."/>
            <person name="Hamwieh A."/>
            <person name="Solovyev V."/>
            <person name="Salamov A."/>
            <person name="Braich B."/>
            <person name="Kosarev P."/>
            <person name="Mahmoud A."/>
            <person name="Hajiyev E."/>
            <person name="Babayeva S."/>
            <person name="Izzatullayeva V."/>
            <person name="Mammadov A."/>
            <person name="Mammadov A."/>
            <person name="Sharifova S."/>
            <person name="Ojaghi J."/>
            <person name="Eynullazada K."/>
            <person name="Bayramov B."/>
            <person name="Abdulazimova A."/>
            <person name="Shahmuradov I."/>
        </authorList>
    </citation>
    <scope>NUCLEOTIDE SEQUENCE [LARGE SCALE GENOMIC DNA]</scope>
    <source>
        <strain evidence="2">cv. AG2017</strain>
        <tissue evidence="1">Leaf</tissue>
    </source>
</reference>
<accession>A0A2I0KRA0</accession>